<evidence type="ECO:0000313" key="6">
    <source>
        <dbReference type="EMBL" id="GAA4480566.1"/>
    </source>
</evidence>
<protein>
    <submittedName>
        <fullName evidence="6">Lipase family protein</fullName>
    </submittedName>
</protein>
<dbReference type="InterPro" id="IPR029058">
    <property type="entry name" value="AB_hydrolase_fold"/>
</dbReference>
<dbReference type="SUPFAM" id="SSF53474">
    <property type="entry name" value="alpha/beta-Hydrolases"/>
    <property type="match status" value="1"/>
</dbReference>
<reference evidence="7" key="1">
    <citation type="journal article" date="2019" name="Int. J. Syst. Evol. Microbiol.">
        <title>The Global Catalogue of Microorganisms (GCM) 10K type strain sequencing project: providing services to taxonomists for standard genome sequencing and annotation.</title>
        <authorList>
            <consortium name="The Broad Institute Genomics Platform"/>
            <consortium name="The Broad Institute Genome Sequencing Center for Infectious Disease"/>
            <person name="Wu L."/>
            <person name="Ma J."/>
        </authorList>
    </citation>
    <scope>NUCLEOTIDE SEQUENCE [LARGE SCALE GENOMIC DNA]</scope>
    <source>
        <strain evidence="7">JCM 32206</strain>
    </source>
</reference>
<evidence type="ECO:0000313" key="7">
    <source>
        <dbReference type="Proteomes" id="UP001501183"/>
    </source>
</evidence>
<dbReference type="InterPro" id="IPR002921">
    <property type="entry name" value="Fungal_lipase-type"/>
</dbReference>
<evidence type="ECO:0000256" key="2">
    <source>
        <dbReference type="ARBA" id="ARBA00022946"/>
    </source>
</evidence>
<dbReference type="EMBL" id="BAABFB010000044">
    <property type="protein sequence ID" value="GAA4480566.1"/>
    <property type="molecule type" value="Genomic_DNA"/>
</dbReference>
<evidence type="ECO:0000259" key="5">
    <source>
        <dbReference type="Pfam" id="PF01764"/>
    </source>
</evidence>
<keyword evidence="3" id="KW-0442">Lipid degradation</keyword>
<dbReference type="PANTHER" id="PTHR31403">
    <property type="entry name" value="PHOSPHOLIPASE A1-IBETA2, CHLOROPLASTIC"/>
    <property type="match status" value="1"/>
</dbReference>
<dbReference type="Proteomes" id="UP001501183">
    <property type="component" value="Unassembled WGS sequence"/>
</dbReference>
<keyword evidence="4" id="KW-0443">Lipid metabolism</keyword>
<accession>A0ABP8P559</accession>
<gene>
    <name evidence="6" type="ORF">GCM10023094_27340</name>
</gene>
<name>A0ABP8P559_9NOCA</name>
<dbReference type="PANTHER" id="PTHR31403:SF7">
    <property type="entry name" value="PHOSPHOLIPASE A1-IGAMMA3, CHLOROPLASTIC"/>
    <property type="match status" value="1"/>
</dbReference>
<keyword evidence="2" id="KW-0809">Transit peptide</keyword>
<comment type="caution">
    <text evidence="6">The sequence shown here is derived from an EMBL/GenBank/DDBJ whole genome shotgun (WGS) entry which is preliminary data.</text>
</comment>
<organism evidence="6 7">
    <name type="scientific">Rhodococcus olei</name>
    <dbReference type="NCBI Taxonomy" id="2161675"/>
    <lineage>
        <taxon>Bacteria</taxon>
        <taxon>Bacillati</taxon>
        <taxon>Actinomycetota</taxon>
        <taxon>Actinomycetes</taxon>
        <taxon>Mycobacteriales</taxon>
        <taxon>Nocardiaceae</taxon>
        <taxon>Rhodococcus</taxon>
    </lineage>
</organism>
<sequence length="263" mass="28061">MALDPLDPTSAVVLGPFIDAAYGQFRVHESDVSPAAIPLPTGYSLVRNIQMRDFLVGEEAPRFYGYLAAGPAMQVIALRGTATITEWFDDLHWDSTRFTPAANAGNVVAGFFGIYRTMTTTEPGQTAATPGIAGLVAAVDPALPLVVTGHSLGAALSTMLVVDLAANSALRPQAWTFASPKVGDSAFVARYTALTTVSWRIYNVVDIVTLFPVNSEDPYQDVPTGHRIDSAGYARWDFGCAHAMNTYLHGLDPAIALDPACVR</sequence>
<keyword evidence="1" id="KW-0378">Hydrolase</keyword>
<proteinExistence type="predicted"/>
<dbReference type="CDD" id="cd00519">
    <property type="entry name" value="Lipase_3"/>
    <property type="match status" value="1"/>
</dbReference>
<dbReference type="RefSeq" id="WP_345345712.1">
    <property type="nucleotide sequence ID" value="NZ_BAABFB010000044.1"/>
</dbReference>
<evidence type="ECO:0000256" key="4">
    <source>
        <dbReference type="ARBA" id="ARBA00023098"/>
    </source>
</evidence>
<evidence type="ECO:0000256" key="1">
    <source>
        <dbReference type="ARBA" id="ARBA00022801"/>
    </source>
</evidence>
<dbReference type="Pfam" id="PF01764">
    <property type="entry name" value="Lipase_3"/>
    <property type="match status" value="1"/>
</dbReference>
<evidence type="ECO:0000256" key="3">
    <source>
        <dbReference type="ARBA" id="ARBA00022963"/>
    </source>
</evidence>
<keyword evidence="7" id="KW-1185">Reference proteome</keyword>
<dbReference type="Gene3D" id="3.40.50.1820">
    <property type="entry name" value="alpha/beta hydrolase"/>
    <property type="match status" value="1"/>
</dbReference>
<feature type="domain" description="Fungal lipase-type" evidence="5">
    <location>
        <begin position="75"/>
        <end position="213"/>
    </location>
</feature>